<protein>
    <submittedName>
        <fullName evidence="4">Tudor domain-containing protein</fullName>
    </submittedName>
</protein>
<feature type="compositionally biased region" description="Polar residues" evidence="1">
    <location>
        <begin position="607"/>
        <end position="622"/>
    </location>
</feature>
<feature type="compositionally biased region" description="Polar residues" evidence="1">
    <location>
        <begin position="640"/>
        <end position="649"/>
    </location>
</feature>
<accession>A0A915PZQ8</accession>
<feature type="compositionally biased region" description="Polar residues" evidence="1">
    <location>
        <begin position="572"/>
        <end position="600"/>
    </location>
</feature>
<dbReference type="WBParaSite" id="sdigi.contig65.g3418.t1">
    <property type="protein sequence ID" value="sdigi.contig65.g3418.t1"/>
    <property type="gene ID" value="sdigi.contig65.g3418"/>
</dbReference>
<evidence type="ECO:0000256" key="1">
    <source>
        <dbReference type="SAM" id="MobiDB-lite"/>
    </source>
</evidence>
<dbReference type="AlphaFoldDB" id="A0A915PZQ8"/>
<name>A0A915PZQ8_9BILA</name>
<feature type="region of interest" description="Disordered" evidence="1">
    <location>
        <begin position="554"/>
        <end position="660"/>
    </location>
</feature>
<sequence length="721" mass="80359">MAILSLPSTVSDFEGEISHAVVAGNETLIFIKPSTWQGEWNKINAKLQSLASSLEKITSLSGVKSGEIYIVKVKSSFERSYIIRRPTPDTYSIYLIDKGMQCETQFGEIYEFPVELLEFGLFSCVCPVLVPYAEELSIYKSFAGYKCKCIVEGVSKSFVVVGFIRGRLLVKSGGHYEDLQDIIFGKAVNLPGSSGIASAKLNITTGKHGGYFQVGQVNDSSSSSSESVFRRPFYQKAGQKAIANAGFSFQNKRATRTGIEFVAECDKMKMGSLFNQTAFKQYVPEMLPVTVAARFDKRDRVLNTFWVVNKKVFAAVERALKEINDKLSHFPLLIRRGEDIQMRQTPCIARARADNPYKSLYRAVPAQYDSRTNRFSIFLVDFGWFKWVLATDVIDISAMSKSHPIRNLPVAMIHCREDPLSTLHAKDLNKGTNCEVIIKGHSARDIYTVDLVELPVMSKSQVDGRVIEPGLNGQESASNALENEMISSCKKLVAETCQRQLMTSMMMETLSIASRELAQQPRNFWPGFCPSTFALPMPMMMPLPIPVMLPVPIPSGNHQGSGDNTAVRPTKTAPNNFENGSFSNHNSGVRRNVRPTNINRSPRPDFQQKSGARLQNNNSQPATEWARNDFNAGSGFDAPNDNNKQAPRNSTEHDTTDSLWDVPQKYTKERRTFPKVNLMEFNGDTGSDGNAQKGRLASWEKTAATDRVVRKDQDDNQSGNK</sequence>
<dbReference type="Proteomes" id="UP000887581">
    <property type="component" value="Unplaced"/>
</dbReference>
<feature type="compositionally biased region" description="Basic and acidic residues" evidence="1">
    <location>
        <begin position="703"/>
        <end position="714"/>
    </location>
</feature>
<dbReference type="Pfam" id="PF00567">
    <property type="entry name" value="TUDOR"/>
    <property type="match status" value="1"/>
</dbReference>
<evidence type="ECO:0000259" key="2">
    <source>
        <dbReference type="Pfam" id="PF00567"/>
    </source>
</evidence>
<dbReference type="InterPro" id="IPR002999">
    <property type="entry name" value="Tudor"/>
</dbReference>
<keyword evidence="3" id="KW-1185">Reference proteome</keyword>
<organism evidence="3 4">
    <name type="scientific">Setaria digitata</name>
    <dbReference type="NCBI Taxonomy" id="48799"/>
    <lineage>
        <taxon>Eukaryota</taxon>
        <taxon>Metazoa</taxon>
        <taxon>Ecdysozoa</taxon>
        <taxon>Nematoda</taxon>
        <taxon>Chromadorea</taxon>
        <taxon>Rhabditida</taxon>
        <taxon>Spirurina</taxon>
        <taxon>Spiruromorpha</taxon>
        <taxon>Filarioidea</taxon>
        <taxon>Setariidae</taxon>
        <taxon>Setaria</taxon>
    </lineage>
</organism>
<evidence type="ECO:0000313" key="3">
    <source>
        <dbReference type="Proteomes" id="UP000887581"/>
    </source>
</evidence>
<proteinExistence type="predicted"/>
<evidence type="ECO:0000313" key="4">
    <source>
        <dbReference type="WBParaSite" id="sdigi.contig65.g3418.t1"/>
    </source>
</evidence>
<feature type="region of interest" description="Disordered" evidence="1">
    <location>
        <begin position="679"/>
        <end position="721"/>
    </location>
</feature>
<feature type="domain" description="Tudor" evidence="2">
    <location>
        <begin position="303"/>
        <end position="416"/>
    </location>
</feature>
<reference evidence="4" key="1">
    <citation type="submission" date="2022-11" db="UniProtKB">
        <authorList>
            <consortium name="WormBaseParasite"/>
        </authorList>
    </citation>
    <scope>IDENTIFICATION</scope>
</reference>
<dbReference type="SUPFAM" id="SSF63748">
    <property type="entry name" value="Tudor/PWWP/MBT"/>
    <property type="match status" value="1"/>
</dbReference>